<dbReference type="Proteomes" id="UP000295509">
    <property type="component" value="Unassembled WGS sequence"/>
</dbReference>
<dbReference type="PANTHER" id="PTHR30483:SF6">
    <property type="entry name" value="PERIPLASMIC BINDING PROTEIN OF ABC TRANSPORTER FOR NATURAL AMINO ACIDS"/>
    <property type="match status" value="1"/>
</dbReference>
<dbReference type="CDD" id="cd19986">
    <property type="entry name" value="PBP1_ABC_HAAT-like"/>
    <property type="match status" value="1"/>
</dbReference>
<evidence type="ECO:0000259" key="4">
    <source>
        <dbReference type="Pfam" id="PF13458"/>
    </source>
</evidence>
<reference evidence="5 6" key="1">
    <citation type="submission" date="2019-03" db="EMBL/GenBank/DDBJ databases">
        <title>Genomic Encyclopedia of Type Strains, Phase III (KMG-III): the genomes of soil and plant-associated and newly described type strains.</title>
        <authorList>
            <person name="Whitman W."/>
        </authorList>
    </citation>
    <scope>NUCLEOTIDE SEQUENCE [LARGE SCALE GENOMIC DNA]</scope>
    <source>
        <strain evidence="5 6">LMG 29544</strain>
    </source>
</reference>
<feature type="signal peptide" evidence="3">
    <location>
        <begin position="1"/>
        <end position="30"/>
    </location>
</feature>
<dbReference type="EMBL" id="SORE01000005">
    <property type="protein sequence ID" value="TDY52271.1"/>
    <property type="molecule type" value="Genomic_DNA"/>
</dbReference>
<proteinExistence type="inferred from homology"/>
<dbReference type="SUPFAM" id="SSF53822">
    <property type="entry name" value="Periplasmic binding protein-like I"/>
    <property type="match status" value="1"/>
</dbReference>
<dbReference type="RefSeq" id="WP_134191201.1">
    <property type="nucleotide sequence ID" value="NZ_JBHLUW010000027.1"/>
</dbReference>
<evidence type="ECO:0000313" key="5">
    <source>
        <dbReference type="EMBL" id="TDY52271.1"/>
    </source>
</evidence>
<sequence length="383" mass="40166">MKKTSSWLTAAISATTAAAALALASSHALAADPVTFGMMTESTGPSSEAGIYQANGAKLALDEINKAGGVLGHQLVLRNEDNQSTNPGSVLAISKLTSAGNLSALIATVRSTQIQAISPTVLRARLPIMVGGTDVGLTHANNPWIFRARPNDGYSAKVIADYGVNTLKLKKWAIVHSTDAFGNGGEKALTEALKAAGITPVIVQGFTSNSQDFTPIVLAVKNSGADIVATYIANSTDVAIFGKQLRQLGVKSAWIGSPSVSTATAMQLAGDALYGSYSIADFAPDSSPEAKAYAQKYRAAYKIEPDFYSAWAYDSVNLLALAIKNANSTKPDDIAKALRAIKGYKGVEGTYTFDANGDGLHGYNIVKNDNGKIEFVKHIDFAQ</sequence>
<keyword evidence="2 3" id="KW-0732">Signal</keyword>
<dbReference type="Gene3D" id="3.40.50.2300">
    <property type="match status" value="2"/>
</dbReference>
<name>A0A4R8LZH3_9BURK</name>
<evidence type="ECO:0000256" key="1">
    <source>
        <dbReference type="ARBA" id="ARBA00010062"/>
    </source>
</evidence>
<keyword evidence="6" id="KW-1185">Reference proteome</keyword>
<organism evidence="5 6">
    <name type="scientific">Paraburkholderia rhizosphaerae</name>
    <dbReference type="NCBI Taxonomy" id="480658"/>
    <lineage>
        <taxon>Bacteria</taxon>
        <taxon>Pseudomonadati</taxon>
        <taxon>Pseudomonadota</taxon>
        <taxon>Betaproteobacteria</taxon>
        <taxon>Burkholderiales</taxon>
        <taxon>Burkholderiaceae</taxon>
        <taxon>Paraburkholderia</taxon>
    </lineage>
</organism>
<feature type="chain" id="PRO_5020193752" evidence="3">
    <location>
        <begin position="31"/>
        <end position="383"/>
    </location>
</feature>
<evidence type="ECO:0000256" key="3">
    <source>
        <dbReference type="SAM" id="SignalP"/>
    </source>
</evidence>
<dbReference type="OrthoDB" id="9794826at2"/>
<feature type="domain" description="Leucine-binding protein" evidence="4">
    <location>
        <begin position="33"/>
        <end position="369"/>
    </location>
</feature>
<gene>
    <name evidence="5" type="ORF">BX592_105155</name>
</gene>
<comment type="caution">
    <text evidence="5">The sequence shown here is derived from an EMBL/GenBank/DDBJ whole genome shotgun (WGS) entry which is preliminary data.</text>
</comment>
<evidence type="ECO:0000313" key="6">
    <source>
        <dbReference type="Proteomes" id="UP000295509"/>
    </source>
</evidence>
<dbReference type="InterPro" id="IPR051010">
    <property type="entry name" value="BCAA_transport"/>
</dbReference>
<evidence type="ECO:0000256" key="2">
    <source>
        <dbReference type="ARBA" id="ARBA00022729"/>
    </source>
</evidence>
<dbReference type="InterPro" id="IPR028081">
    <property type="entry name" value="Leu-bd"/>
</dbReference>
<comment type="similarity">
    <text evidence="1">Belongs to the leucine-binding protein family.</text>
</comment>
<dbReference type="InterPro" id="IPR028082">
    <property type="entry name" value="Peripla_BP_I"/>
</dbReference>
<accession>A0A4R8LZH3</accession>
<protein>
    <submittedName>
        <fullName evidence="5">Amino acid/amide ABC transporter substrate-binding protein (HAAT family)</fullName>
    </submittedName>
</protein>
<dbReference type="PANTHER" id="PTHR30483">
    <property type="entry name" value="LEUCINE-SPECIFIC-BINDING PROTEIN"/>
    <property type="match status" value="1"/>
</dbReference>
<dbReference type="Pfam" id="PF13458">
    <property type="entry name" value="Peripla_BP_6"/>
    <property type="match status" value="1"/>
</dbReference>
<dbReference type="AlphaFoldDB" id="A0A4R8LZH3"/>